<dbReference type="Proteomes" id="UP001454036">
    <property type="component" value="Unassembled WGS sequence"/>
</dbReference>
<dbReference type="PANTHER" id="PTHR35123:SF3">
    <property type="entry name" value="TRANSMEMBRANE PROTEIN"/>
    <property type="match status" value="1"/>
</dbReference>
<name>A0AAV3QR73_LITER</name>
<keyword evidence="2" id="KW-1185">Reference proteome</keyword>
<accession>A0AAV3QR73</accession>
<protein>
    <submittedName>
        <fullName evidence="1">Uncharacterized protein</fullName>
    </submittedName>
</protein>
<gene>
    <name evidence="1" type="ORF">LIER_20175</name>
</gene>
<dbReference type="AlphaFoldDB" id="A0AAV3QR73"/>
<dbReference type="EMBL" id="BAABME010005094">
    <property type="protein sequence ID" value="GAA0164577.1"/>
    <property type="molecule type" value="Genomic_DNA"/>
</dbReference>
<proteinExistence type="predicted"/>
<evidence type="ECO:0000313" key="2">
    <source>
        <dbReference type="Proteomes" id="UP001454036"/>
    </source>
</evidence>
<evidence type="ECO:0000313" key="1">
    <source>
        <dbReference type="EMBL" id="GAA0164577.1"/>
    </source>
</evidence>
<reference evidence="1 2" key="1">
    <citation type="submission" date="2024-01" db="EMBL/GenBank/DDBJ databases">
        <title>The complete chloroplast genome sequence of Lithospermum erythrorhizon: insights into the phylogenetic relationship among Boraginaceae species and the maternal lineages of purple gromwells.</title>
        <authorList>
            <person name="Okada T."/>
            <person name="Watanabe K."/>
        </authorList>
    </citation>
    <scope>NUCLEOTIDE SEQUENCE [LARGE SCALE GENOMIC DNA]</scope>
</reference>
<organism evidence="1 2">
    <name type="scientific">Lithospermum erythrorhizon</name>
    <name type="common">Purple gromwell</name>
    <name type="synonym">Lithospermum officinale var. erythrorhizon</name>
    <dbReference type="NCBI Taxonomy" id="34254"/>
    <lineage>
        <taxon>Eukaryota</taxon>
        <taxon>Viridiplantae</taxon>
        <taxon>Streptophyta</taxon>
        <taxon>Embryophyta</taxon>
        <taxon>Tracheophyta</taxon>
        <taxon>Spermatophyta</taxon>
        <taxon>Magnoliopsida</taxon>
        <taxon>eudicotyledons</taxon>
        <taxon>Gunneridae</taxon>
        <taxon>Pentapetalae</taxon>
        <taxon>asterids</taxon>
        <taxon>lamiids</taxon>
        <taxon>Boraginales</taxon>
        <taxon>Boraginaceae</taxon>
        <taxon>Boraginoideae</taxon>
        <taxon>Lithospermeae</taxon>
        <taxon>Lithospermum</taxon>
    </lineage>
</organism>
<comment type="caution">
    <text evidence="1">The sequence shown here is derived from an EMBL/GenBank/DDBJ whole genome shotgun (WGS) entry which is preliminary data.</text>
</comment>
<dbReference type="PANTHER" id="PTHR35123">
    <property type="entry name" value="OS07G0633900 PROTEIN-RELATED"/>
    <property type="match status" value="1"/>
</dbReference>
<sequence>MGFQQFMEGRWNGRYERLGSNDERAGRSKRRWVKKLNGRLRGIRLSRSRRLNWKAFSFVLLPKRIARFYADIMKRVNMEDVYPAITFSYHWGLPVLSHSNNLRCRNSGIVFDRTLSCIK</sequence>